<comment type="caution">
    <text evidence="5">The sequence shown here is derived from an EMBL/GenBank/DDBJ whole genome shotgun (WGS) entry which is preliminary data.</text>
</comment>
<dbReference type="CDD" id="cd08997">
    <property type="entry name" value="GH68"/>
    <property type="match status" value="1"/>
</dbReference>
<protein>
    <submittedName>
        <fullName evidence="5">Glycoside hydrolase family 68 protein</fullName>
    </submittedName>
</protein>
<evidence type="ECO:0000313" key="5">
    <source>
        <dbReference type="EMBL" id="NML92260.1"/>
    </source>
</evidence>
<evidence type="ECO:0000256" key="1">
    <source>
        <dbReference type="ARBA" id="ARBA00006775"/>
    </source>
</evidence>
<evidence type="ECO:0000256" key="2">
    <source>
        <dbReference type="PIRSR" id="PIRSR603469-2"/>
    </source>
</evidence>
<keyword evidence="5" id="KW-0378">Hydrolase</keyword>
<gene>
    <name evidence="5" type="ORF">HHL27_01060</name>
</gene>
<feature type="site" description="Transition state stabilizer" evidence="3">
    <location>
        <position position="194"/>
    </location>
</feature>
<dbReference type="AlphaFoldDB" id="A0A7Y0BL65"/>
<evidence type="ECO:0000256" key="4">
    <source>
        <dbReference type="RuleBase" id="RU361220"/>
    </source>
</evidence>
<reference evidence="5 6" key="1">
    <citation type="submission" date="2020-04" db="EMBL/GenBank/DDBJ databases">
        <title>Novosphingobium sp. TW-4 isolated from soil.</title>
        <authorList>
            <person name="Dahal R.H."/>
            <person name="Chaudhary D.K."/>
        </authorList>
    </citation>
    <scope>NUCLEOTIDE SEQUENCE [LARGE SCALE GENOMIC DNA]</scope>
    <source>
        <strain evidence="5 6">TW-4</strain>
    </source>
</reference>
<sequence length="367" mass="39678">MSSPSPWSARHLHAYLNAGVEPDRAPLLREGDFARVSDSTDIWDAWPIQRRDGHPFTLDDGSQVWMALAAPRFPDPDERHGHARITLFRLAPDGAWHEIGPALPDGLSPGSREWSGSAIADPDGALTLYFTAAGRRGEAELTFEQRMFSARATLEPDGRCTGWTDLAEIVALDPAYYMPTTAGGGIGTIKAWRDPSYYRGADGRHWLTFAASLAGSQSAFNGVVGAAWAAADRPDEWQLLPPIVSADGLNNELERPHLVGHGGKVYLFWSTQAHVFDPAGPIGPTGLYGMVADRVEGPWTPLNGSGLVFANPVEAPAQAYSWMVLPDLSVTSFVDNWGGGDVRRFGATFAPFLHLVLDGDHASLKQA</sequence>
<keyword evidence="6" id="KW-1185">Reference proteome</keyword>
<dbReference type="Proteomes" id="UP000583556">
    <property type="component" value="Unassembled WGS sequence"/>
</dbReference>
<dbReference type="GO" id="GO:0016787">
    <property type="term" value="F:hydrolase activity"/>
    <property type="evidence" value="ECO:0007669"/>
    <property type="project" value="UniProtKB-KW"/>
</dbReference>
<dbReference type="Pfam" id="PF02435">
    <property type="entry name" value="Glyco_hydro_68"/>
    <property type="match status" value="2"/>
</dbReference>
<organism evidence="5 6">
    <name type="scientific">Novosphingobium olei</name>
    <dbReference type="NCBI Taxonomy" id="2728851"/>
    <lineage>
        <taxon>Bacteria</taxon>
        <taxon>Pseudomonadati</taxon>
        <taxon>Pseudomonadota</taxon>
        <taxon>Alphaproteobacteria</taxon>
        <taxon>Sphingomonadales</taxon>
        <taxon>Sphingomonadaceae</taxon>
        <taxon>Novosphingobium</taxon>
    </lineage>
</organism>
<dbReference type="InterPro" id="IPR003469">
    <property type="entry name" value="Glyco_hydro_68"/>
</dbReference>
<dbReference type="GO" id="GO:0050053">
    <property type="term" value="F:levansucrase activity"/>
    <property type="evidence" value="ECO:0007669"/>
    <property type="project" value="InterPro"/>
</dbReference>
<dbReference type="InterPro" id="IPR023296">
    <property type="entry name" value="Glyco_hydro_beta-prop_sf"/>
</dbReference>
<evidence type="ECO:0000256" key="3">
    <source>
        <dbReference type="PIRSR" id="PIRSR603469-4"/>
    </source>
</evidence>
<comment type="similarity">
    <text evidence="1 4">Belongs to the glycosyl hydrolase 68 family.</text>
</comment>
<dbReference type="EMBL" id="JABBGM010000001">
    <property type="protein sequence ID" value="NML92260.1"/>
    <property type="molecule type" value="Genomic_DNA"/>
</dbReference>
<dbReference type="Gene3D" id="2.115.10.20">
    <property type="entry name" value="Glycosyl hydrolase domain, family 43"/>
    <property type="match status" value="1"/>
</dbReference>
<proteinExistence type="inferred from homology"/>
<evidence type="ECO:0000313" key="6">
    <source>
        <dbReference type="Proteomes" id="UP000583556"/>
    </source>
</evidence>
<dbReference type="SUPFAM" id="SSF75005">
    <property type="entry name" value="Arabinanase/levansucrase/invertase"/>
    <property type="match status" value="1"/>
</dbReference>
<name>A0A7Y0BL65_9SPHN</name>
<dbReference type="RefSeq" id="WP_169491530.1">
    <property type="nucleotide sequence ID" value="NZ_JABBGM010000001.1"/>
</dbReference>
<accession>A0A7Y0BL65</accession>
<feature type="binding site" evidence="2">
    <location>
        <position position="43"/>
    </location>
    <ligand>
        <name>substrate</name>
    </ligand>
</feature>
<feature type="binding site" evidence="2">
    <location>
        <position position="115"/>
    </location>
    <ligand>
        <name>substrate</name>
    </ligand>
</feature>
<dbReference type="GO" id="GO:0009758">
    <property type="term" value="P:carbohydrate utilization"/>
    <property type="evidence" value="ECO:0007669"/>
    <property type="project" value="InterPro"/>
</dbReference>